<dbReference type="EMBL" id="LAYC01000003">
    <property type="protein sequence ID" value="KYK54007.1"/>
    <property type="molecule type" value="Genomic_DNA"/>
</dbReference>
<accession>A0A151GAA2</accession>
<gene>
    <name evidence="2" type="ORF">DCS_05957</name>
</gene>
<name>A0A151GAA2_DRECN</name>
<dbReference type="Proteomes" id="UP000076580">
    <property type="component" value="Chromosome 03"/>
</dbReference>
<dbReference type="GeneID" id="63718600"/>
<sequence>MHTVTLLSAALATLAASVVASPTPNAAAPEQVEIRDFVATVVTDLKEYTTTYDAEFKIDGPVAKDLKCYMNGQKLGGRFEVNPCEGFQYNFGLTNTVDELFFMVRMGYNKGSGEEFSGQDMLPTSMCEEEAQPNKDIFVRKCRQNGPLTVTLDPK</sequence>
<feature type="chain" id="PRO_5007580311" description="AA1-like domain-containing protein" evidence="1">
    <location>
        <begin position="21"/>
        <end position="155"/>
    </location>
</feature>
<keyword evidence="3" id="KW-1185">Reference proteome</keyword>
<feature type="signal peptide" evidence="1">
    <location>
        <begin position="1"/>
        <end position="20"/>
    </location>
</feature>
<evidence type="ECO:0000313" key="3">
    <source>
        <dbReference type="Proteomes" id="UP000076580"/>
    </source>
</evidence>
<evidence type="ECO:0008006" key="4">
    <source>
        <dbReference type="Google" id="ProtNLM"/>
    </source>
</evidence>
<protein>
    <recommendedName>
        <fullName evidence="4">AA1-like domain-containing protein</fullName>
    </recommendedName>
</protein>
<dbReference type="InParanoid" id="A0A151GAA2"/>
<reference evidence="2 3" key="1">
    <citation type="journal article" date="2016" name="Sci. Rep.">
        <title>Insights into Adaptations to a Near-Obligate Nematode Endoparasitic Lifestyle from the Finished Genome of Drechmeria coniospora.</title>
        <authorList>
            <person name="Zhang L."/>
            <person name="Zhou Z."/>
            <person name="Guo Q."/>
            <person name="Fokkens L."/>
            <person name="Miskei M."/>
            <person name="Pocsi I."/>
            <person name="Zhang W."/>
            <person name="Chen M."/>
            <person name="Wang L."/>
            <person name="Sun Y."/>
            <person name="Donzelli B.G."/>
            <person name="Gibson D.M."/>
            <person name="Nelson D.R."/>
            <person name="Luo J.G."/>
            <person name="Rep M."/>
            <person name="Liu H."/>
            <person name="Yang S."/>
            <person name="Wang J."/>
            <person name="Krasnoff S.B."/>
            <person name="Xu Y."/>
            <person name="Molnar I."/>
            <person name="Lin M."/>
        </authorList>
    </citation>
    <scope>NUCLEOTIDE SEQUENCE [LARGE SCALE GENOMIC DNA]</scope>
    <source>
        <strain evidence="2 3">ARSEF 6962</strain>
    </source>
</reference>
<evidence type="ECO:0000313" key="2">
    <source>
        <dbReference type="EMBL" id="KYK54007.1"/>
    </source>
</evidence>
<organism evidence="2 3">
    <name type="scientific">Drechmeria coniospora</name>
    <name type="common">Nematophagous fungus</name>
    <name type="synonym">Meria coniospora</name>
    <dbReference type="NCBI Taxonomy" id="98403"/>
    <lineage>
        <taxon>Eukaryota</taxon>
        <taxon>Fungi</taxon>
        <taxon>Dikarya</taxon>
        <taxon>Ascomycota</taxon>
        <taxon>Pezizomycotina</taxon>
        <taxon>Sordariomycetes</taxon>
        <taxon>Hypocreomycetidae</taxon>
        <taxon>Hypocreales</taxon>
        <taxon>Ophiocordycipitaceae</taxon>
        <taxon>Drechmeria</taxon>
    </lineage>
</organism>
<dbReference type="AlphaFoldDB" id="A0A151GAA2"/>
<evidence type="ECO:0000256" key="1">
    <source>
        <dbReference type="SAM" id="SignalP"/>
    </source>
</evidence>
<keyword evidence="1" id="KW-0732">Signal</keyword>
<dbReference type="RefSeq" id="XP_040653359.1">
    <property type="nucleotide sequence ID" value="XM_040803255.1"/>
</dbReference>
<comment type="caution">
    <text evidence="2">The sequence shown here is derived from an EMBL/GenBank/DDBJ whole genome shotgun (WGS) entry which is preliminary data.</text>
</comment>
<proteinExistence type="predicted"/>